<protein>
    <submittedName>
        <fullName evidence="3">Uncharacterized protein</fullName>
    </submittedName>
</protein>
<accession>A0A4Q2T6S6</accession>
<dbReference type="Proteomes" id="UP000291101">
    <property type="component" value="Unassembled WGS sequence"/>
</dbReference>
<dbReference type="RefSeq" id="WP_129423498.1">
    <property type="nucleotide sequence ID" value="NZ_SDWV01000001.1"/>
</dbReference>
<name>A0A4Q2T6S6_9ACTN</name>
<keyword evidence="2" id="KW-0812">Transmembrane</keyword>
<feature type="compositionally biased region" description="Polar residues" evidence="1">
    <location>
        <begin position="86"/>
        <end position="101"/>
    </location>
</feature>
<keyword evidence="4" id="KW-1185">Reference proteome</keyword>
<reference evidence="3 4" key="1">
    <citation type="submission" date="2019-01" db="EMBL/GenBank/DDBJ databases">
        <title>Novel species of Nocardioides.</title>
        <authorList>
            <person name="Liu Q."/>
            <person name="X Y.-H."/>
        </authorList>
    </citation>
    <scope>NUCLEOTIDE SEQUENCE [LARGE SCALE GENOMIC DNA]</scope>
    <source>
        <strain evidence="3 4">HLT2-9</strain>
    </source>
</reference>
<feature type="region of interest" description="Disordered" evidence="1">
    <location>
        <begin position="46"/>
        <end position="119"/>
    </location>
</feature>
<keyword evidence="2" id="KW-1133">Transmembrane helix</keyword>
<comment type="caution">
    <text evidence="3">The sequence shown here is derived from an EMBL/GenBank/DDBJ whole genome shotgun (WGS) entry which is preliminary data.</text>
</comment>
<feature type="region of interest" description="Disordered" evidence="1">
    <location>
        <begin position="1"/>
        <end position="23"/>
    </location>
</feature>
<gene>
    <name evidence="3" type="ORF">EUA94_00155</name>
</gene>
<proteinExistence type="predicted"/>
<feature type="transmembrane region" description="Helical" evidence="2">
    <location>
        <begin position="24"/>
        <end position="42"/>
    </location>
</feature>
<evidence type="ECO:0000256" key="1">
    <source>
        <dbReference type="SAM" id="MobiDB-lite"/>
    </source>
</evidence>
<keyword evidence="2" id="KW-0472">Membrane</keyword>
<evidence type="ECO:0000313" key="3">
    <source>
        <dbReference type="EMBL" id="RYC14576.1"/>
    </source>
</evidence>
<evidence type="ECO:0000313" key="4">
    <source>
        <dbReference type="Proteomes" id="UP000291101"/>
    </source>
</evidence>
<dbReference type="EMBL" id="SDWV01000001">
    <property type="protein sequence ID" value="RYC14576.1"/>
    <property type="molecule type" value="Genomic_DNA"/>
</dbReference>
<evidence type="ECO:0000256" key="2">
    <source>
        <dbReference type="SAM" id="Phobius"/>
    </source>
</evidence>
<dbReference type="AlphaFoldDB" id="A0A4Q2T6S6"/>
<organism evidence="3 4">
    <name type="scientific">Nocardioides zhouii</name>
    <dbReference type="NCBI Taxonomy" id="1168729"/>
    <lineage>
        <taxon>Bacteria</taxon>
        <taxon>Bacillati</taxon>
        <taxon>Actinomycetota</taxon>
        <taxon>Actinomycetes</taxon>
        <taxon>Propionibacteriales</taxon>
        <taxon>Nocardioidaceae</taxon>
        <taxon>Nocardioides</taxon>
    </lineage>
</organism>
<sequence>MTDTEDTQQPSLTGPRRPAGPTRIALTATAGIAAVLLVLWLGRTTPWSSNPTSADRGIAEPGLTLYPAGDREPAPPLEGRTLDNAAFNTDDLTARSSSSTCGDRGAARAAPNPRARPRR</sequence>